<proteinExistence type="predicted"/>
<evidence type="ECO:0000313" key="2">
    <source>
        <dbReference type="Proteomes" id="UP000234681"/>
    </source>
</evidence>
<organism evidence="1 2">
    <name type="scientific">Rattus norvegicus</name>
    <name type="common">Rat</name>
    <dbReference type="NCBI Taxonomy" id="10116"/>
    <lineage>
        <taxon>Eukaryota</taxon>
        <taxon>Metazoa</taxon>
        <taxon>Chordata</taxon>
        <taxon>Craniata</taxon>
        <taxon>Vertebrata</taxon>
        <taxon>Euteleostomi</taxon>
        <taxon>Mammalia</taxon>
        <taxon>Eutheria</taxon>
        <taxon>Euarchontoglires</taxon>
        <taxon>Glires</taxon>
        <taxon>Rodentia</taxon>
        <taxon>Myomorpha</taxon>
        <taxon>Muroidea</taxon>
        <taxon>Muridae</taxon>
        <taxon>Murinae</taxon>
        <taxon>Rattus</taxon>
    </lineage>
</organism>
<gene>
    <name evidence="1" type="ORF">rCG_59284</name>
</gene>
<feature type="non-terminal residue" evidence="1">
    <location>
        <position position="54"/>
    </location>
</feature>
<dbReference type="AlphaFoldDB" id="A6K7U4"/>
<dbReference type="EMBL" id="CH474027">
    <property type="protein sequence ID" value="EDL76637.1"/>
    <property type="molecule type" value="Genomic_DNA"/>
</dbReference>
<accession>A6K7U4</accession>
<dbReference type="Proteomes" id="UP000234681">
    <property type="component" value="Chromosome 7"/>
</dbReference>
<evidence type="ECO:0000313" key="1">
    <source>
        <dbReference type="EMBL" id="EDL76637.1"/>
    </source>
</evidence>
<protein>
    <submittedName>
        <fullName evidence="1">RCG59284</fullName>
    </submittedName>
</protein>
<reference evidence="2" key="1">
    <citation type="submission" date="2005-09" db="EMBL/GenBank/DDBJ databases">
        <authorList>
            <person name="Mural R.J."/>
            <person name="Li P.W."/>
            <person name="Adams M.D."/>
            <person name="Amanatides P.G."/>
            <person name="Baden-Tillson H."/>
            <person name="Barnstead M."/>
            <person name="Chin S.H."/>
            <person name="Dew I."/>
            <person name="Evans C.A."/>
            <person name="Ferriera S."/>
            <person name="Flanigan M."/>
            <person name="Fosler C."/>
            <person name="Glodek A."/>
            <person name="Gu Z."/>
            <person name="Holt R.A."/>
            <person name="Jennings D."/>
            <person name="Kraft C.L."/>
            <person name="Lu F."/>
            <person name="Nguyen T."/>
            <person name="Nusskern D.R."/>
            <person name="Pfannkoch C.M."/>
            <person name="Sitter C."/>
            <person name="Sutton G.G."/>
            <person name="Venter J.C."/>
            <person name="Wang Z."/>
            <person name="Woodage T."/>
            <person name="Zheng X.H."/>
            <person name="Zhong F."/>
        </authorList>
    </citation>
    <scope>NUCLEOTIDE SEQUENCE [LARGE SCALE GENOMIC DNA]</scope>
    <source>
        <strain>BN</strain>
        <strain evidence="2">Sprague-Dawley</strain>
    </source>
</reference>
<name>A6K7U4_RAT</name>
<sequence length="54" mass="6091">MTRNASGPYSSLWVASARAQQISSRFLYLVLVCISRRNAPFEVVYNVKQNGFPP</sequence>